<dbReference type="Proteomes" id="UP000634647">
    <property type="component" value="Unassembled WGS sequence"/>
</dbReference>
<keyword evidence="3" id="KW-1185">Reference proteome</keyword>
<dbReference type="AlphaFoldDB" id="A0AAN5A177"/>
<accession>A0AAN5A177</accession>
<protein>
    <submittedName>
        <fullName evidence="1">Uncharacterized protein</fullName>
    </submittedName>
</protein>
<reference evidence="1" key="3">
    <citation type="submission" date="2023-06" db="EMBL/GenBank/DDBJ databases">
        <authorList>
            <person name="Sun Q."/>
            <person name="Zhou Y."/>
        </authorList>
    </citation>
    <scope>NUCLEOTIDE SEQUENCE</scope>
    <source>
        <strain evidence="1">CGMCC 1.10859</strain>
    </source>
</reference>
<name>A0AAN5A177_9RHOB</name>
<dbReference type="Proteomes" id="UP000199541">
    <property type="component" value="Unassembled WGS sequence"/>
</dbReference>
<organism evidence="1 4">
    <name type="scientific">Allgaiera indica</name>
    <dbReference type="NCBI Taxonomy" id="765699"/>
    <lineage>
        <taxon>Bacteria</taxon>
        <taxon>Pseudomonadati</taxon>
        <taxon>Pseudomonadota</taxon>
        <taxon>Alphaproteobacteria</taxon>
        <taxon>Rhodobacterales</taxon>
        <taxon>Paracoccaceae</taxon>
        <taxon>Allgaiera</taxon>
    </lineage>
</organism>
<dbReference type="EMBL" id="FNOB01000033">
    <property type="protein sequence ID" value="SDX84244.1"/>
    <property type="molecule type" value="Genomic_DNA"/>
</dbReference>
<reference evidence="2 3" key="2">
    <citation type="submission" date="2016-10" db="EMBL/GenBank/DDBJ databases">
        <authorList>
            <person name="Varghese N."/>
            <person name="Submissions S."/>
        </authorList>
    </citation>
    <scope>NUCLEOTIDE SEQUENCE [LARGE SCALE GENOMIC DNA]</scope>
    <source>
        <strain evidence="2 3">DSM 24802</strain>
    </source>
</reference>
<evidence type="ECO:0000313" key="3">
    <source>
        <dbReference type="Proteomes" id="UP000199541"/>
    </source>
</evidence>
<evidence type="ECO:0000313" key="1">
    <source>
        <dbReference type="EMBL" id="GHE06071.1"/>
    </source>
</evidence>
<gene>
    <name evidence="1" type="ORF">GCM10008024_39270</name>
    <name evidence="2" type="ORF">SAMN05444006_13319</name>
</gene>
<comment type="caution">
    <text evidence="1">The sequence shown here is derived from an EMBL/GenBank/DDBJ whole genome shotgun (WGS) entry which is preliminary data.</text>
</comment>
<sequence>MQEEFIELLTHAIKFANLADPHPEAGVTRLQAAQNSFDARPYAVAALRALAQGGYRIVKDGEDA</sequence>
<evidence type="ECO:0000313" key="4">
    <source>
        <dbReference type="Proteomes" id="UP000634647"/>
    </source>
</evidence>
<proteinExistence type="predicted"/>
<reference evidence="1" key="1">
    <citation type="journal article" date="2014" name="Int. J. Syst. Evol. Microbiol.">
        <title>Complete genome sequence of Corynebacterium casei LMG S-19264T (=DSM 44701T), isolated from a smear-ripened cheese.</title>
        <authorList>
            <consortium name="US DOE Joint Genome Institute (JGI-PGF)"/>
            <person name="Walter F."/>
            <person name="Albersmeier A."/>
            <person name="Kalinowski J."/>
            <person name="Ruckert C."/>
        </authorList>
    </citation>
    <scope>NUCLEOTIDE SEQUENCE</scope>
    <source>
        <strain evidence="1">CGMCC 1.10859</strain>
    </source>
</reference>
<dbReference type="EMBL" id="BNAB01000032">
    <property type="protein sequence ID" value="GHE06071.1"/>
    <property type="molecule type" value="Genomic_DNA"/>
</dbReference>
<evidence type="ECO:0000313" key="2">
    <source>
        <dbReference type="EMBL" id="SDX84244.1"/>
    </source>
</evidence>